<accession>C1N2U3</accession>
<dbReference type="KEGG" id="mpp:MICPUCDRAFT_51660"/>
<protein>
    <submittedName>
        <fullName evidence="2">Predicted protein</fullName>
    </submittedName>
</protein>
<dbReference type="Proteomes" id="UP000001876">
    <property type="component" value="Unassembled WGS sequence"/>
</dbReference>
<evidence type="ECO:0000313" key="3">
    <source>
        <dbReference type="Proteomes" id="UP000001876"/>
    </source>
</evidence>
<dbReference type="RefSeq" id="XP_003062145.1">
    <property type="nucleotide sequence ID" value="XM_003062099.1"/>
</dbReference>
<evidence type="ECO:0000313" key="2">
    <source>
        <dbReference type="EMBL" id="EEH53857.1"/>
    </source>
</evidence>
<keyword evidence="3" id="KW-1185">Reference proteome</keyword>
<gene>
    <name evidence="2" type="ORF">MICPUCDRAFT_51660</name>
</gene>
<reference evidence="2 3" key="1">
    <citation type="journal article" date="2009" name="Science">
        <title>Green evolution and dynamic adaptations revealed by genomes of the marine picoeukaryotes Micromonas.</title>
        <authorList>
            <person name="Worden A.Z."/>
            <person name="Lee J.H."/>
            <person name="Mock T."/>
            <person name="Rouze P."/>
            <person name="Simmons M.P."/>
            <person name="Aerts A.L."/>
            <person name="Allen A.E."/>
            <person name="Cuvelier M.L."/>
            <person name="Derelle E."/>
            <person name="Everett M.V."/>
            <person name="Foulon E."/>
            <person name="Grimwood J."/>
            <person name="Gundlach H."/>
            <person name="Henrissat B."/>
            <person name="Napoli C."/>
            <person name="McDonald S.M."/>
            <person name="Parker M.S."/>
            <person name="Rombauts S."/>
            <person name="Salamov A."/>
            <person name="Von Dassow P."/>
            <person name="Badger J.H."/>
            <person name="Coutinho P.M."/>
            <person name="Demir E."/>
            <person name="Dubchak I."/>
            <person name="Gentemann C."/>
            <person name="Eikrem W."/>
            <person name="Gready J.E."/>
            <person name="John U."/>
            <person name="Lanier W."/>
            <person name="Lindquist E.A."/>
            <person name="Lucas S."/>
            <person name="Mayer K.F."/>
            <person name="Moreau H."/>
            <person name="Not F."/>
            <person name="Otillar R."/>
            <person name="Panaud O."/>
            <person name="Pangilinan J."/>
            <person name="Paulsen I."/>
            <person name="Piegu B."/>
            <person name="Poliakov A."/>
            <person name="Robbens S."/>
            <person name="Schmutz J."/>
            <person name="Toulza E."/>
            <person name="Wyss T."/>
            <person name="Zelensky A."/>
            <person name="Zhou K."/>
            <person name="Armbrust E.V."/>
            <person name="Bhattacharya D."/>
            <person name="Goodenough U.W."/>
            <person name="Van de Peer Y."/>
            <person name="Grigoriev I.V."/>
        </authorList>
    </citation>
    <scope>NUCLEOTIDE SEQUENCE [LARGE SCALE GENOMIC DNA]</scope>
    <source>
        <strain evidence="2 3">CCMP1545</strain>
    </source>
</reference>
<proteinExistence type="predicted"/>
<dbReference type="AlphaFoldDB" id="C1N2U3"/>
<sequence length="196" mass="20838">MAQQPIMGQGGYAPPGQSAQQQPMTATRPPAKQGMMSKVATAAGGAAAKALAGTPAGQVVTAVMQEIAPPPPPPTCWCGCKDDPEMDPCCRTCAKIAVFPAALLAYIPGAMCWSALQAYYCCFSCCLMQHVTAIARGGVAQQRDTFSCWACQAKWWYKCNKCNGKCWLCSLPASKRVLRGHVVEAPCQVCLWGSTR</sequence>
<evidence type="ECO:0000256" key="1">
    <source>
        <dbReference type="SAM" id="MobiDB-lite"/>
    </source>
</evidence>
<organism evidence="3">
    <name type="scientific">Micromonas pusilla (strain CCMP1545)</name>
    <name type="common">Picoplanktonic green alga</name>
    <dbReference type="NCBI Taxonomy" id="564608"/>
    <lineage>
        <taxon>Eukaryota</taxon>
        <taxon>Viridiplantae</taxon>
        <taxon>Chlorophyta</taxon>
        <taxon>Mamiellophyceae</taxon>
        <taxon>Mamiellales</taxon>
        <taxon>Mamiellaceae</taxon>
        <taxon>Micromonas</taxon>
    </lineage>
</organism>
<dbReference type="GeneID" id="9687376"/>
<feature type="region of interest" description="Disordered" evidence="1">
    <location>
        <begin position="1"/>
        <end position="33"/>
    </location>
</feature>
<dbReference type="EMBL" id="GG663745">
    <property type="protein sequence ID" value="EEH53857.1"/>
    <property type="molecule type" value="Genomic_DNA"/>
</dbReference>
<name>C1N2U3_MICPC</name>